<keyword evidence="3" id="KW-1185">Reference proteome</keyword>
<dbReference type="EMBL" id="BMJY01000003">
    <property type="protein sequence ID" value="GGH40032.1"/>
    <property type="molecule type" value="Genomic_DNA"/>
</dbReference>
<sequence>MLPSKHCRDAVRARLRASTSRVRARLARAHADETGSAALEFLTIGLLTLVPLVYLVLALGQIQSQALGVESAARFTARAIAAGNAAAGAPDAVLASVVREYGVREARVRVECLPAAGDCPAPGGTVVVTVSADVPLPLVPPALGLDRVARVPVEATSIQKVSRFWEAP</sequence>
<gene>
    <name evidence="2" type="ORF">GCM10010921_11670</name>
</gene>
<proteinExistence type="predicted"/>
<evidence type="ECO:0000313" key="2">
    <source>
        <dbReference type="EMBL" id="GGH40032.1"/>
    </source>
</evidence>
<reference evidence="2" key="2">
    <citation type="submission" date="2020-09" db="EMBL/GenBank/DDBJ databases">
        <authorList>
            <person name="Sun Q."/>
            <person name="Zhou Y."/>
        </authorList>
    </citation>
    <scope>NUCLEOTIDE SEQUENCE</scope>
    <source>
        <strain evidence="2">CGMCC 1.15794</strain>
    </source>
</reference>
<feature type="transmembrane region" description="Helical" evidence="1">
    <location>
        <begin position="37"/>
        <end position="57"/>
    </location>
</feature>
<dbReference type="AlphaFoldDB" id="A0A917MLD1"/>
<accession>A0A917MLD1</accession>
<evidence type="ECO:0000313" key="3">
    <source>
        <dbReference type="Proteomes" id="UP000657592"/>
    </source>
</evidence>
<comment type="caution">
    <text evidence="2">The sequence shown here is derived from an EMBL/GenBank/DDBJ whole genome shotgun (WGS) entry which is preliminary data.</text>
</comment>
<keyword evidence="1" id="KW-0812">Transmembrane</keyword>
<organism evidence="2 3">
    <name type="scientific">Microbacterium album</name>
    <dbReference type="NCBI Taxonomy" id="2053191"/>
    <lineage>
        <taxon>Bacteria</taxon>
        <taxon>Bacillati</taxon>
        <taxon>Actinomycetota</taxon>
        <taxon>Actinomycetes</taxon>
        <taxon>Micrococcales</taxon>
        <taxon>Microbacteriaceae</taxon>
        <taxon>Microbacterium</taxon>
    </lineage>
</organism>
<evidence type="ECO:0000256" key="1">
    <source>
        <dbReference type="SAM" id="Phobius"/>
    </source>
</evidence>
<name>A0A917MLD1_9MICO</name>
<protein>
    <recommendedName>
        <fullName evidence="4">TadE family protein</fullName>
    </recommendedName>
</protein>
<dbReference type="Proteomes" id="UP000657592">
    <property type="component" value="Unassembled WGS sequence"/>
</dbReference>
<reference evidence="2" key="1">
    <citation type="journal article" date="2014" name="Int. J. Syst. Evol. Microbiol.">
        <title>Complete genome sequence of Corynebacterium casei LMG S-19264T (=DSM 44701T), isolated from a smear-ripened cheese.</title>
        <authorList>
            <consortium name="US DOE Joint Genome Institute (JGI-PGF)"/>
            <person name="Walter F."/>
            <person name="Albersmeier A."/>
            <person name="Kalinowski J."/>
            <person name="Ruckert C."/>
        </authorList>
    </citation>
    <scope>NUCLEOTIDE SEQUENCE</scope>
    <source>
        <strain evidence="2">CGMCC 1.15794</strain>
    </source>
</reference>
<evidence type="ECO:0008006" key="4">
    <source>
        <dbReference type="Google" id="ProtNLM"/>
    </source>
</evidence>
<keyword evidence="1" id="KW-0472">Membrane</keyword>
<keyword evidence="1" id="KW-1133">Transmembrane helix</keyword>